<dbReference type="GO" id="GO:0003723">
    <property type="term" value="F:RNA binding"/>
    <property type="evidence" value="ECO:0007669"/>
    <property type="project" value="UniProtKB-UniRule"/>
</dbReference>
<sequence>MAEPAQWAVRVTWEGDGPNEANLRQLYDPFGAVNVIFETIVPESNIRSAVVYFRTQQEAQKAQDDTEGIVVENCYLEVVVVPPVLPPPPPIIIKVSKSPGPDNVDKQTLYITQLNPATTNSTLTEAFKPYNVVSCNIPPNQKGTAIHGFANFSNEIDAQNALENLNGKNIDGSKVRIKFNERIIPPPPPKFNNQTLIIRNL</sequence>
<feature type="domain" description="RRM" evidence="4">
    <location>
        <begin position="107"/>
        <end position="182"/>
    </location>
</feature>
<gene>
    <name evidence="5" type="ORF">EZS28_042400</name>
</gene>
<dbReference type="InterPro" id="IPR000504">
    <property type="entry name" value="RRM_dom"/>
</dbReference>
<dbReference type="CDD" id="cd00590">
    <property type="entry name" value="RRM_SF"/>
    <property type="match status" value="1"/>
</dbReference>
<evidence type="ECO:0000256" key="3">
    <source>
        <dbReference type="PROSITE-ProRule" id="PRU00176"/>
    </source>
</evidence>
<reference evidence="5 6" key="1">
    <citation type="submission" date="2019-03" db="EMBL/GenBank/DDBJ databases">
        <title>Single cell metagenomics reveals metabolic interactions within the superorganism composed of flagellate Streblomastix strix and complex community of Bacteroidetes bacteria on its surface.</title>
        <authorList>
            <person name="Treitli S.C."/>
            <person name="Kolisko M."/>
            <person name="Husnik F."/>
            <person name="Keeling P."/>
            <person name="Hampl V."/>
        </authorList>
    </citation>
    <scope>NUCLEOTIDE SEQUENCE [LARGE SCALE GENOMIC DNA]</scope>
    <source>
        <strain evidence="5">ST1C</strain>
    </source>
</reference>
<dbReference type="SMART" id="SM00360">
    <property type="entry name" value="RRM"/>
    <property type="match status" value="1"/>
</dbReference>
<comment type="caution">
    <text evidence="5">The sequence shown here is derived from an EMBL/GenBank/DDBJ whole genome shotgun (WGS) entry which is preliminary data.</text>
</comment>
<feature type="non-terminal residue" evidence="5">
    <location>
        <position position="201"/>
    </location>
</feature>
<dbReference type="InterPro" id="IPR012677">
    <property type="entry name" value="Nucleotide-bd_a/b_plait_sf"/>
</dbReference>
<evidence type="ECO:0000313" key="5">
    <source>
        <dbReference type="EMBL" id="KAA6362074.1"/>
    </source>
</evidence>
<dbReference type="Gene3D" id="3.30.70.330">
    <property type="match status" value="2"/>
</dbReference>
<dbReference type="SUPFAM" id="SSF54928">
    <property type="entry name" value="RNA-binding domain, RBD"/>
    <property type="match status" value="2"/>
</dbReference>
<evidence type="ECO:0000256" key="2">
    <source>
        <dbReference type="ARBA" id="ARBA00022884"/>
    </source>
</evidence>
<dbReference type="InterPro" id="IPR035979">
    <property type="entry name" value="RBD_domain_sf"/>
</dbReference>
<dbReference type="AlphaFoldDB" id="A0A5J4TUX4"/>
<keyword evidence="1" id="KW-0677">Repeat</keyword>
<dbReference type="EMBL" id="SNRW01024684">
    <property type="protein sequence ID" value="KAA6362074.1"/>
    <property type="molecule type" value="Genomic_DNA"/>
</dbReference>
<dbReference type="OrthoDB" id="5970at2759"/>
<dbReference type="Proteomes" id="UP000324800">
    <property type="component" value="Unassembled WGS sequence"/>
</dbReference>
<dbReference type="PROSITE" id="PS50102">
    <property type="entry name" value="RRM"/>
    <property type="match status" value="1"/>
</dbReference>
<keyword evidence="2 3" id="KW-0694">RNA-binding</keyword>
<name>A0A5J4TUX4_9EUKA</name>
<evidence type="ECO:0000313" key="6">
    <source>
        <dbReference type="Proteomes" id="UP000324800"/>
    </source>
</evidence>
<proteinExistence type="predicted"/>
<accession>A0A5J4TUX4</accession>
<protein>
    <recommendedName>
        <fullName evidence="4">RRM domain-containing protein</fullName>
    </recommendedName>
</protein>
<organism evidence="5 6">
    <name type="scientific">Streblomastix strix</name>
    <dbReference type="NCBI Taxonomy" id="222440"/>
    <lineage>
        <taxon>Eukaryota</taxon>
        <taxon>Metamonada</taxon>
        <taxon>Preaxostyla</taxon>
        <taxon>Oxymonadida</taxon>
        <taxon>Streblomastigidae</taxon>
        <taxon>Streblomastix</taxon>
    </lineage>
</organism>
<dbReference type="PANTHER" id="PTHR24012">
    <property type="entry name" value="RNA BINDING PROTEIN"/>
    <property type="match status" value="1"/>
</dbReference>
<evidence type="ECO:0000256" key="1">
    <source>
        <dbReference type="ARBA" id="ARBA00022737"/>
    </source>
</evidence>
<evidence type="ECO:0000259" key="4">
    <source>
        <dbReference type="PROSITE" id="PS50102"/>
    </source>
</evidence>
<dbReference type="Pfam" id="PF00076">
    <property type="entry name" value="RRM_1"/>
    <property type="match status" value="1"/>
</dbReference>